<keyword evidence="4 6" id="KW-0808">Transferase</keyword>
<dbReference type="InterPro" id="IPR019798">
    <property type="entry name" value="Ser_HO-MeTrfase_PLP_BS"/>
</dbReference>
<dbReference type="InterPro" id="IPR039429">
    <property type="entry name" value="SHMT-like_dom"/>
</dbReference>
<comment type="subunit">
    <text evidence="6">Homodimer.</text>
</comment>
<reference evidence="9" key="1">
    <citation type="journal article" date="2019" name="Int. J. Syst. Evol. Microbiol.">
        <title>The Global Catalogue of Microorganisms (GCM) 10K type strain sequencing project: providing services to taxonomists for standard genome sequencing and annotation.</title>
        <authorList>
            <consortium name="The Broad Institute Genomics Platform"/>
            <consortium name="The Broad Institute Genome Sequencing Center for Infectious Disease"/>
            <person name="Wu L."/>
            <person name="Ma J."/>
        </authorList>
    </citation>
    <scope>NUCLEOTIDE SEQUENCE [LARGE SCALE GENOMIC DNA]</scope>
    <source>
        <strain evidence="9">CCUG 60529</strain>
    </source>
</reference>
<comment type="subcellular location">
    <subcellularLocation>
        <location evidence="6">Cytoplasm</location>
    </subcellularLocation>
</comment>
<feature type="domain" description="Serine hydroxymethyltransferase-like" evidence="7">
    <location>
        <begin position="2"/>
        <end position="392"/>
    </location>
</feature>
<dbReference type="EC" id="2.1.2.1" evidence="6"/>
<keyword evidence="6" id="KW-0028">Amino-acid biosynthesis</keyword>
<name>A0ABW3BTM6_9FLAO</name>
<dbReference type="RefSeq" id="WP_379941443.1">
    <property type="nucleotide sequence ID" value="NZ_JBHTIB010000012.1"/>
</dbReference>
<dbReference type="Proteomes" id="UP001597011">
    <property type="component" value="Unassembled WGS sequence"/>
</dbReference>
<evidence type="ECO:0000256" key="6">
    <source>
        <dbReference type="HAMAP-Rule" id="MF_00051"/>
    </source>
</evidence>
<dbReference type="Pfam" id="PF00464">
    <property type="entry name" value="SHMT"/>
    <property type="match status" value="1"/>
</dbReference>
<keyword evidence="6" id="KW-0963">Cytoplasm</keyword>
<evidence type="ECO:0000256" key="5">
    <source>
        <dbReference type="ARBA" id="ARBA00022898"/>
    </source>
</evidence>
<evidence type="ECO:0000256" key="4">
    <source>
        <dbReference type="ARBA" id="ARBA00022679"/>
    </source>
</evidence>
<evidence type="ECO:0000259" key="7">
    <source>
        <dbReference type="Pfam" id="PF00464"/>
    </source>
</evidence>
<protein>
    <recommendedName>
        <fullName evidence="6">Serine hydroxymethyltransferase</fullName>
        <shortName evidence="6">SHMT</shortName>
        <shortName evidence="6">Serine methylase</shortName>
        <ecNumber evidence="6">2.1.2.1</ecNumber>
    </recommendedName>
</protein>
<evidence type="ECO:0000256" key="3">
    <source>
        <dbReference type="ARBA" id="ARBA00022563"/>
    </source>
</evidence>
<keyword evidence="9" id="KW-1185">Reference proteome</keyword>
<feature type="site" description="Plays an important role in substrate specificity" evidence="6">
    <location>
        <position position="221"/>
    </location>
</feature>
<feature type="binding site" evidence="6">
    <location>
        <position position="113"/>
    </location>
    <ligand>
        <name>(6S)-5,6,7,8-tetrahydrofolate</name>
        <dbReference type="ChEBI" id="CHEBI:57453"/>
    </ligand>
</feature>
<dbReference type="Gene3D" id="3.40.640.10">
    <property type="entry name" value="Type I PLP-dependent aspartate aminotransferase-like (Major domain)"/>
    <property type="match status" value="1"/>
</dbReference>
<dbReference type="EMBL" id="JBHTIB010000012">
    <property type="protein sequence ID" value="MFD0835904.1"/>
    <property type="molecule type" value="Genomic_DNA"/>
</dbReference>
<keyword evidence="5 6" id="KW-0663">Pyridoxal phosphate</keyword>
<gene>
    <name evidence="6 8" type="primary">glyA</name>
    <name evidence="8" type="ORF">ACFQ0I_09025</name>
</gene>
<comment type="cofactor">
    <cofactor evidence="1 6">
        <name>pyridoxal 5'-phosphate</name>
        <dbReference type="ChEBI" id="CHEBI:597326"/>
    </cofactor>
</comment>
<evidence type="ECO:0000256" key="1">
    <source>
        <dbReference type="ARBA" id="ARBA00001933"/>
    </source>
</evidence>
<comment type="similarity">
    <text evidence="2 6">Belongs to the SHMT family.</text>
</comment>
<comment type="pathway">
    <text evidence="6">One-carbon metabolism; tetrahydrofolate interconversion.</text>
</comment>
<dbReference type="InterPro" id="IPR015422">
    <property type="entry name" value="PyrdxlP-dep_Trfase_small"/>
</dbReference>
<keyword evidence="3 6" id="KW-0554">One-carbon metabolism</keyword>
<dbReference type="CDD" id="cd00378">
    <property type="entry name" value="SHMT"/>
    <property type="match status" value="1"/>
</dbReference>
<dbReference type="PANTHER" id="PTHR11680">
    <property type="entry name" value="SERINE HYDROXYMETHYLTRANSFERASE"/>
    <property type="match status" value="1"/>
</dbReference>
<sequence length="423" mass="45982">MQRDEQIFELIQAEKERQLHGIELIASENFVSNQVMEAAGSVLTNKYAEGYPGKRYYGGCEVVDEVEQIAIDRAKTLFGADYVNVQPHSGSQANTAVYHACLNPGDKILGFDLSHGGHLTHGSPVNFSGKLYNPVFYGVEQETGVLNYDKIQEIATKEQPKLIIAGASAYSRDIDFKRFRVIADSVGAILMADISHPAGLIAKGILNDPMPHCHIVTTTTHKTLRGPRGGMIMMGKDFDNPFGITLKDGSLRKMSSLLDSAVFPGNQGGPLEHIIAAKAIAFGEALTDDFLHYQLQVKANAATMAKALVEKGYNIISGGTDNHCMLIDLRNKNISGKEAEQALVKADITVNKNMVPFDTRSPFITSGIRVGTAAITTRGLKEADMLEIVELIDEVIANFENEAVLEAVKDKVNAMMAGKPLFV</sequence>
<comment type="function">
    <text evidence="6">Catalyzes the reversible interconversion of serine and glycine with tetrahydrofolate (THF) serving as the one-carbon carrier. This reaction serves as the major source of one-carbon groups required for the biosynthesis of purines, thymidylate, methionine, and other important biomolecules. Also exhibits THF-independent aldolase activity toward beta-hydroxyamino acids, producing glycine and aldehydes, via a retro-aldol mechanism.</text>
</comment>
<dbReference type="PANTHER" id="PTHR11680:SF35">
    <property type="entry name" value="SERINE HYDROXYMETHYLTRANSFERASE 1"/>
    <property type="match status" value="1"/>
</dbReference>
<evidence type="ECO:0000313" key="8">
    <source>
        <dbReference type="EMBL" id="MFD0835904.1"/>
    </source>
</evidence>
<comment type="caution">
    <text evidence="8">The sequence shown here is derived from an EMBL/GenBank/DDBJ whole genome shotgun (WGS) entry which is preliminary data.</text>
</comment>
<comment type="caution">
    <text evidence="6">Lacks conserved residue(s) required for the propagation of feature annotation.</text>
</comment>
<evidence type="ECO:0000313" key="9">
    <source>
        <dbReference type="Proteomes" id="UP001597011"/>
    </source>
</evidence>
<dbReference type="SUPFAM" id="SSF53383">
    <property type="entry name" value="PLP-dependent transferases"/>
    <property type="match status" value="1"/>
</dbReference>
<dbReference type="NCBIfam" id="NF000586">
    <property type="entry name" value="PRK00011.1"/>
    <property type="match status" value="1"/>
</dbReference>
<dbReference type="InterPro" id="IPR015424">
    <property type="entry name" value="PyrdxlP-dep_Trfase"/>
</dbReference>
<comment type="catalytic activity">
    <reaction evidence="6">
        <text>(6R)-5,10-methylene-5,6,7,8-tetrahydrofolate + glycine + H2O = (6S)-5,6,7,8-tetrahydrofolate + L-serine</text>
        <dbReference type="Rhea" id="RHEA:15481"/>
        <dbReference type="ChEBI" id="CHEBI:15377"/>
        <dbReference type="ChEBI" id="CHEBI:15636"/>
        <dbReference type="ChEBI" id="CHEBI:33384"/>
        <dbReference type="ChEBI" id="CHEBI:57305"/>
        <dbReference type="ChEBI" id="CHEBI:57453"/>
        <dbReference type="EC" id="2.1.2.1"/>
    </reaction>
</comment>
<accession>A0ABW3BTM6</accession>
<feature type="modified residue" description="N6-(pyridoxal phosphate)lysine" evidence="6">
    <location>
        <position position="222"/>
    </location>
</feature>
<dbReference type="InterPro" id="IPR015421">
    <property type="entry name" value="PyrdxlP-dep_Trfase_major"/>
</dbReference>
<comment type="pathway">
    <text evidence="6">Amino-acid biosynthesis; glycine biosynthesis; glycine from L-serine: step 1/1.</text>
</comment>
<dbReference type="InterPro" id="IPR001085">
    <property type="entry name" value="Ser_HO-MeTrfase"/>
</dbReference>
<dbReference type="PROSITE" id="PS00096">
    <property type="entry name" value="SHMT"/>
    <property type="match status" value="1"/>
</dbReference>
<dbReference type="Gene3D" id="3.90.1150.10">
    <property type="entry name" value="Aspartate Aminotransferase, domain 1"/>
    <property type="match status" value="1"/>
</dbReference>
<organism evidence="8 9">
    <name type="scientific">Mariniflexile aquimaris</name>
    <dbReference type="NCBI Taxonomy" id="881009"/>
    <lineage>
        <taxon>Bacteria</taxon>
        <taxon>Pseudomonadati</taxon>
        <taxon>Bacteroidota</taxon>
        <taxon>Flavobacteriia</taxon>
        <taxon>Flavobacteriales</taxon>
        <taxon>Flavobacteriaceae</taxon>
        <taxon>Mariniflexile</taxon>
    </lineage>
</organism>
<dbReference type="GO" id="GO:0004372">
    <property type="term" value="F:glycine hydroxymethyltransferase activity"/>
    <property type="evidence" value="ECO:0007669"/>
    <property type="project" value="UniProtKB-EC"/>
</dbReference>
<feature type="binding site" evidence="6">
    <location>
        <begin position="117"/>
        <end position="119"/>
    </location>
    <ligand>
        <name>(6S)-5,6,7,8-tetrahydrofolate</name>
        <dbReference type="ChEBI" id="CHEBI:57453"/>
    </ligand>
</feature>
<dbReference type="PIRSF" id="PIRSF000412">
    <property type="entry name" value="SHMT"/>
    <property type="match status" value="1"/>
</dbReference>
<dbReference type="HAMAP" id="MF_00051">
    <property type="entry name" value="SHMT"/>
    <property type="match status" value="1"/>
</dbReference>
<dbReference type="InterPro" id="IPR049943">
    <property type="entry name" value="Ser_HO-MeTrfase-like"/>
</dbReference>
<proteinExistence type="inferred from homology"/>
<feature type="binding site" evidence="6">
    <location>
        <begin position="361"/>
        <end position="363"/>
    </location>
    <ligand>
        <name>(6S)-5,6,7,8-tetrahydrofolate</name>
        <dbReference type="ChEBI" id="CHEBI:57453"/>
    </ligand>
</feature>
<evidence type="ECO:0000256" key="2">
    <source>
        <dbReference type="ARBA" id="ARBA00006376"/>
    </source>
</evidence>